<organism evidence="6 7">
    <name type="scientific">Geodia barretti</name>
    <name type="common">Barrett's horny sponge</name>
    <dbReference type="NCBI Taxonomy" id="519541"/>
    <lineage>
        <taxon>Eukaryota</taxon>
        <taxon>Metazoa</taxon>
        <taxon>Porifera</taxon>
        <taxon>Demospongiae</taxon>
        <taxon>Heteroscleromorpha</taxon>
        <taxon>Tetractinellida</taxon>
        <taxon>Astrophorina</taxon>
        <taxon>Geodiidae</taxon>
        <taxon>Geodia</taxon>
    </lineage>
</organism>
<dbReference type="AlphaFoldDB" id="A0AA35SX23"/>
<accession>A0AA35SX23</accession>
<reference evidence="6" key="1">
    <citation type="submission" date="2023-03" db="EMBL/GenBank/DDBJ databases">
        <authorList>
            <person name="Steffen K."/>
            <person name="Cardenas P."/>
        </authorList>
    </citation>
    <scope>NUCLEOTIDE SEQUENCE</scope>
</reference>
<dbReference type="PANTHER" id="PTHR15660">
    <property type="entry name" value="BRISC AND BRCA1-A COMPLEX MEMBER 1"/>
    <property type="match status" value="1"/>
</dbReference>
<evidence type="ECO:0000256" key="4">
    <source>
        <dbReference type="ARBA" id="ARBA00023204"/>
    </source>
</evidence>
<dbReference type="InterPro" id="IPR026126">
    <property type="entry name" value="BABAM1"/>
</dbReference>
<evidence type="ECO:0000256" key="5">
    <source>
        <dbReference type="ARBA" id="ARBA00023242"/>
    </source>
</evidence>
<proteinExistence type="predicted"/>
<evidence type="ECO:0000313" key="6">
    <source>
        <dbReference type="EMBL" id="CAI8037274.1"/>
    </source>
</evidence>
<evidence type="ECO:0000313" key="7">
    <source>
        <dbReference type="Proteomes" id="UP001174909"/>
    </source>
</evidence>
<dbReference type="GO" id="GO:0070552">
    <property type="term" value="C:BRISC complex"/>
    <property type="evidence" value="ECO:0007669"/>
    <property type="project" value="InterPro"/>
</dbReference>
<dbReference type="GO" id="GO:0016604">
    <property type="term" value="C:nuclear body"/>
    <property type="evidence" value="ECO:0007669"/>
    <property type="project" value="TreeGrafter"/>
</dbReference>
<sequence>MMEGDSQSLSSVGSDLNLLGSATYEFQHQDIHSSCPEKIIICVDLAQEVETIPVKSQSKGTSVSLLTCLKNALRLFVYNKTLMNSEHEFALVVLTSEANWFCNFNSDPALVCQAINDLEAVQENFESFGKPPYIIGLLVQSLLIIDRHSITVLYHYTIALLVLSLLLDFVSNYENCPPPPVPESPLLSPPYVVRTILIYTRSHSMPVYRGDPAAHDALTMSPYFFLDVLYAHEPPGISNMCEGIFDILAEMYPLPKALVLDWSHNITLLFNCFAKLLAHPLQRPVQIKMDHKLDS</sequence>
<dbReference type="Proteomes" id="UP001174909">
    <property type="component" value="Unassembled WGS sequence"/>
</dbReference>
<evidence type="ECO:0000256" key="3">
    <source>
        <dbReference type="ARBA" id="ARBA00022763"/>
    </source>
</evidence>
<keyword evidence="4" id="KW-0234">DNA repair</keyword>
<keyword evidence="5" id="KW-0539">Nucleus</keyword>
<protein>
    <submittedName>
        <fullName evidence="6">BRISC and BRCA1-A complex member 1</fullName>
    </submittedName>
</protein>
<dbReference type="GO" id="GO:0045739">
    <property type="term" value="P:positive regulation of DNA repair"/>
    <property type="evidence" value="ECO:0007669"/>
    <property type="project" value="InterPro"/>
</dbReference>
<evidence type="ECO:0000256" key="1">
    <source>
        <dbReference type="ARBA" id="ARBA00004123"/>
    </source>
</evidence>
<comment type="subcellular location">
    <subcellularLocation>
        <location evidence="1">Nucleus</location>
    </subcellularLocation>
</comment>
<dbReference type="GO" id="GO:0007095">
    <property type="term" value="P:mitotic G2 DNA damage checkpoint signaling"/>
    <property type="evidence" value="ECO:0007669"/>
    <property type="project" value="TreeGrafter"/>
</dbReference>
<comment type="caution">
    <text evidence="6">The sequence shown here is derived from an EMBL/GenBank/DDBJ whole genome shotgun (WGS) entry which is preliminary data.</text>
</comment>
<keyword evidence="3" id="KW-0227">DNA damage</keyword>
<dbReference type="GO" id="GO:0006302">
    <property type="term" value="P:double-strand break repair"/>
    <property type="evidence" value="ECO:0007669"/>
    <property type="project" value="TreeGrafter"/>
</dbReference>
<dbReference type="EMBL" id="CASHTH010002920">
    <property type="protein sequence ID" value="CAI8037274.1"/>
    <property type="molecule type" value="Genomic_DNA"/>
</dbReference>
<keyword evidence="7" id="KW-1185">Reference proteome</keyword>
<keyword evidence="2" id="KW-0963">Cytoplasm</keyword>
<gene>
    <name evidence="6" type="ORF">GBAR_LOCUS20835</name>
</gene>
<dbReference type="CDD" id="cd21502">
    <property type="entry name" value="vWA_BABAM1"/>
    <property type="match status" value="1"/>
</dbReference>
<evidence type="ECO:0000256" key="2">
    <source>
        <dbReference type="ARBA" id="ARBA00022490"/>
    </source>
</evidence>
<dbReference type="PANTHER" id="PTHR15660:SF1">
    <property type="entry name" value="BRISC AND BRCA1-A COMPLEX MEMBER 1"/>
    <property type="match status" value="1"/>
</dbReference>
<name>A0AA35SX23_GEOBA</name>